<accession>A0A562J2Q9</accession>
<gene>
    <name evidence="2" type="ORF">LX59_00330</name>
</gene>
<organism evidence="2 3">
    <name type="scientific">Azomonas agilis</name>
    <dbReference type="NCBI Taxonomy" id="116849"/>
    <lineage>
        <taxon>Bacteria</taxon>
        <taxon>Pseudomonadati</taxon>
        <taxon>Pseudomonadota</taxon>
        <taxon>Gammaproteobacteria</taxon>
        <taxon>Pseudomonadales</taxon>
        <taxon>Pseudomonadaceae</taxon>
        <taxon>Azomonas</taxon>
    </lineage>
</organism>
<feature type="region of interest" description="Disordered" evidence="1">
    <location>
        <begin position="112"/>
        <end position="139"/>
    </location>
</feature>
<proteinExistence type="predicted"/>
<evidence type="ECO:0000256" key="1">
    <source>
        <dbReference type="SAM" id="MobiDB-lite"/>
    </source>
</evidence>
<protein>
    <submittedName>
        <fullName evidence="2">Putative Fe-Mo cluster-binding NifX family protein</fullName>
    </submittedName>
</protein>
<dbReference type="EMBL" id="VLKG01000001">
    <property type="protein sequence ID" value="TWH77413.1"/>
    <property type="molecule type" value="Genomic_DNA"/>
</dbReference>
<dbReference type="AlphaFoldDB" id="A0A562J2Q9"/>
<feature type="compositionally biased region" description="Basic and acidic residues" evidence="1">
    <location>
        <begin position="119"/>
        <end position="139"/>
    </location>
</feature>
<evidence type="ECO:0000313" key="3">
    <source>
        <dbReference type="Proteomes" id="UP000319627"/>
    </source>
</evidence>
<dbReference type="RefSeq" id="WP_144570080.1">
    <property type="nucleotide sequence ID" value="NZ_VLKG01000001.1"/>
</dbReference>
<sequence>MTDKRLLIAVAVTEEGQISNHAGRAQRWQVFDVWPERPEPELIYTLELEESSVLHLWHTQTYPERHPLHFVDVAIVMTAGDGVIRRLGERGVQLVTTAELDPRVAVKAYLSDTLPEGPPHSEHTCGGEGHSHDHEDTAH</sequence>
<dbReference type="Gene3D" id="3.30.420.130">
    <property type="entry name" value="Dinitrogenase iron-molybdenum cofactor biosynthesis domain"/>
    <property type="match status" value="1"/>
</dbReference>
<name>A0A562J2Q9_9GAMM</name>
<evidence type="ECO:0000313" key="2">
    <source>
        <dbReference type="EMBL" id="TWH77413.1"/>
    </source>
</evidence>
<dbReference type="InterPro" id="IPR036105">
    <property type="entry name" value="DiNase_FeMo-co_biosyn_sf"/>
</dbReference>
<comment type="caution">
    <text evidence="2">The sequence shown here is derived from an EMBL/GenBank/DDBJ whole genome shotgun (WGS) entry which is preliminary data.</text>
</comment>
<keyword evidence="3" id="KW-1185">Reference proteome</keyword>
<dbReference type="Proteomes" id="UP000319627">
    <property type="component" value="Unassembled WGS sequence"/>
</dbReference>
<reference evidence="2 3" key="1">
    <citation type="submission" date="2019-07" db="EMBL/GenBank/DDBJ databases">
        <title>Genomic Encyclopedia of Type Strains, Phase I: the one thousand microbial genomes (KMG-I) project.</title>
        <authorList>
            <person name="Kyrpides N."/>
        </authorList>
    </citation>
    <scope>NUCLEOTIDE SEQUENCE [LARGE SCALE GENOMIC DNA]</scope>
    <source>
        <strain evidence="2 3">DSM 375</strain>
    </source>
</reference>
<dbReference type="SUPFAM" id="SSF53146">
    <property type="entry name" value="Nitrogenase accessory factor-like"/>
    <property type="match status" value="1"/>
</dbReference>
<dbReference type="OrthoDB" id="9797941at2"/>